<dbReference type="CDD" id="cd00303">
    <property type="entry name" value="retropepsin_like"/>
    <property type="match status" value="1"/>
</dbReference>
<accession>A0A6D2ILH5</accession>
<dbReference type="InterPro" id="IPR021109">
    <property type="entry name" value="Peptidase_aspartic_dom_sf"/>
</dbReference>
<protein>
    <recommendedName>
        <fullName evidence="4">Retrotransposon gag domain-containing protein</fullName>
    </recommendedName>
</protein>
<feature type="region of interest" description="Disordered" evidence="1">
    <location>
        <begin position="1"/>
        <end position="67"/>
    </location>
</feature>
<dbReference type="EMBL" id="CACVBM020001103">
    <property type="protein sequence ID" value="CAA7031149.1"/>
    <property type="molecule type" value="Genomic_DNA"/>
</dbReference>
<sequence>MNHRGEIPPMDGDRFQGKGFPPRPPKPGQQEKRGRQSRSKKDTGKPDAPSEKRNRDDHDDLPPPSKRQVSMIMGCLLDGDDSISAIKEYEQKAVTVERYPYIHKGNPTIFFTDKDAGGLDTPHLDPLVVTLQINDCDVAKILADIGSTVNLIFKETLDRMGLEESSIKSTSRLLTGFTAEHVYSCGTVRLPVFVSGISKLMKFIVMDKPAIYNAILGTPWLHEMKAVISTFHQCVKFPTPYGIFTLRGNQRVMRSCFLHRRKLRTASSFMVIEPSNQPPREEPEPTSDNEINRSNTMRRATIAREEILPIPPRRAGAVPTWKSDLRFSVSTKKPKKLLDLFEMEQLEDEPLRSYLNRFKSTLVKPQPGLLGQSIKLSHKNLLKTFPLSHRSRALNLTHLHTLKRGKRRGE</sequence>
<evidence type="ECO:0000313" key="3">
    <source>
        <dbReference type="Proteomes" id="UP000467841"/>
    </source>
</evidence>
<evidence type="ECO:0000313" key="2">
    <source>
        <dbReference type="EMBL" id="CAA7031149.1"/>
    </source>
</evidence>
<gene>
    <name evidence="2" type="ORF">MERR_LOCUS18384</name>
</gene>
<dbReference type="Gene3D" id="2.40.70.10">
    <property type="entry name" value="Acid Proteases"/>
    <property type="match status" value="1"/>
</dbReference>
<dbReference type="OrthoDB" id="2919534at2759"/>
<keyword evidence="3" id="KW-1185">Reference proteome</keyword>
<feature type="compositionally biased region" description="Basic and acidic residues" evidence="1">
    <location>
        <begin position="1"/>
        <end position="16"/>
    </location>
</feature>
<dbReference type="AlphaFoldDB" id="A0A6D2ILH5"/>
<reference evidence="2" key="1">
    <citation type="submission" date="2020-01" db="EMBL/GenBank/DDBJ databases">
        <authorList>
            <person name="Mishra B."/>
        </authorList>
    </citation>
    <scope>NUCLEOTIDE SEQUENCE [LARGE SCALE GENOMIC DNA]</scope>
</reference>
<evidence type="ECO:0008006" key="4">
    <source>
        <dbReference type="Google" id="ProtNLM"/>
    </source>
</evidence>
<dbReference type="PANTHER" id="PTHR33240">
    <property type="entry name" value="OS08G0508500 PROTEIN"/>
    <property type="match status" value="1"/>
</dbReference>
<organism evidence="2 3">
    <name type="scientific">Microthlaspi erraticum</name>
    <dbReference type="NCBI Taxonomy" id="1685480"/>
    <lineage>
        <taxon>Eukaryota</taxon>
        <taxon>Viridiplantae</taxon>
        <taxon>Streptophyta</taxon>
        <taxon>Embryophyta</taxon>
        <taxon>Tracheophyta</taxon>
        <taxon>Spermatophyta</taxon>
        <taxon>Magnoliopsida</taxon>
        <taxon>eudicotyledons</taxon>
        <taxon>Gunneridae</taxon>
        <taxon>Pentapetalae</taxon>
        <taxon>rosids</taxon>
        <taxon>malvids</taxon>
        <taxon>Brassicales</taxon>
        <taxon>Brassicaceae</taxon>
        <taxon>Coluteocarpeae</taxon>
        <taxon>Microthlaspi</taxon>
    </lineage>
</organism>
<evidence type="ECO:0000256" key="1">
    <source>
        <dbReference type="SAM" id="MobiDB-lite"/>
    </source>
</evidence>
<dbReference type="PANTHER" id="PTHR33240:SF8">
    <property type="entry name" value="OS03G0439900 PROTEIN"/>
    <property type="match status" value="1"/>
</dbReference>
<feature type="compositionally biased region" description="Basic and acidic residues" evidence="1">
    <location>
        <begin position="29"/>
        <end position="61"/>
    </location>
</feature>
<dbReference type="Proteomes" id="UP000467841">
    <property type="component" value="Unassembled WGS sequence"/>
</dbReference>
<comment type="caution">
    <text evidence="2">The sequence shown here is derived from an EMBL/GenBank/DDBJ whole genome shotgun (WGS) entry which is preliminary data.</text>
</comment>
<name>A0A6D2ILH5_9BRAS</name>
<proteinExistence type="predicted"/>